<evidence type="ECO:0000313" key="1">
    <source>
        <dbReference type="EMBL" id="SVB62337.1"/>
    </source>
</evidence>
<dbReference type="AlphaFoldDB" id="A0A382FJN2"/>
<reference evidence="1" key="1">
    <citation type="submission" date="2018-05" db="EMBL/GenBank/DDBJ databases">
        <authorList>
            <person name="Lanie J.A."/>
            <person name="Ng W.-L."/>
            <person name="Kazmierczak K.M."/>
            <person name="Andrzejewski T.M."/>
            <person name="Davidsen T.M."/>
            <person name="Wayne K.J."/>
            <person name="Tettelin H."/>
            <person name="Glass J.I."/>
            <person name="Rusch D."/>
            <person name="Podicherti R."/>
            <person name="Tsui H.-C.T."/>
            <person name="Winkler M.E."/>
        </authorList>
    </citation>
    <scope>NUCLEOTIDE SEQUENCE</scope>
</reference>
<sequence length="36" mass="3990">MISRVASQPRDEELPYMPTMKDRIRGSVLGQALGDA</sequence>
<accession>A0A382FJN2</accession>
<proteinExistence type="predicted"/>
<name>A0A382FJN2_9ZZZZ</name>
<dbReference type="EMBL" id="UINC01049953">
    <property type="protein sequence ID" value="SVB62337.1"/>
    <property type="molecule type" value="Genomic_DNA"/>
</dbReference>
<organism evidence="1">
    <name type="scientific">marine metagenome</name>
    <dbReference type="NCBI Taxonomy" id="408172"/>
    <lineage>
        <taxon>unclassified sequences</taxon>
        <taxon>metagenomes</taxon>
        <taxon>ecological metagenomes</taxon>
    </lineage>
</organism>
<gene>
    <name evidence="1" type="ORF">METZ01_LOCUS215191</name>
</gene>
<feature type="non-terminal residue" evidence="1">
    <location>
        <position position="36"/>
    </location>
</feature>
<protein>
    <submittedName>
        <fullName evidence="1">Uncharacterized protein</fullName>
    </submittedName>
</protein>